<dbReference type="EMBL" id="JASOOE010000022">
    <property type="protein sequence ID" value="MDK7188047.1"/>
    <property type="molecule type" value="Genomic_DNA"/>
</dbReference>
<accession>A0AAJ1Q5H8</accession>
<dbReference type="Proteomes" id="UP001229251">
    <property type="component" value="Unassembled WGS sequence"/>
</dbReference>
<dbReference type="GO" id="GO:0005737">
    <property type="term" value="C:cytoplasm"/>
    <property type="evidence" value="ECO:0007669"/>
    <property type="project" value="TreeGrafter"/>
</dbReference>
<protein>
    <submittedName>
        <fullName evidence="2">Metallophosphoesterase family protein</fullName>
        <ecNumber evidence="2">3.1.-.-</ecNumber>
    </submittedName>
</protein>
<dbReference type="GO" id="GO:0110154">
    <property type="term" value="P:RNA decapping"/>
    <property type="evidence" value="ECO:0007669"/>
    <property type="project" value="TreeGrafter"/>
</dbReference>
<dbReference type="RefSeq" id="WP_285066475.1">
    <property type="nucleotide sequence ID" value="NZ_JASOOE010000022.1"/>
</dbReference>
<dbReference type="Pfam" id="PF00149">
    <property type="entry name" value="Metallophos"/>
    <property type="match status" value="1"/>
</dbReference>
<feature type="domain" description="Serine/threonine specific protein phosphatases" evidence="1">
    <location>
        <begin position="68"/>
        <end position="73"/>
    </location>
</feature>
<dbReference type="InterPro" id="IPR029052">
    <property type="entry name" value="Metallo-depent_PP-like"/>
</dbReference>
<evidence type="ECO:0000313" key="2">
    <source>
        <dbReference type="EMBL" id="MDK7188047.1"/>
    </source>
</evidence>
<comment type="caution">
    <text evidence="2">The sequence shown here is derived from an EMBL/GenBank/DDBJ whole genome shotgun (WGS) entry which is preliminary data.</text>
</comment>
<dbReference type="Gene3D" id="3.60.21.10">
    <property type="match status" value="1"/>
</dbReference>
<dbReference type="PROSITE" id="PS00125">
    <property type="entry name" value="SER_THR_PHOSPHATASE"/>
    <property type="match status" value="1"/>
</dbReference>
<evidence type="ECO:0000313" key="3">
    <source>
        <dbReference type="Proteomes" id="UP001229251"/>
    </source>
</evidence>
<gene>
    <name evidence="2" type="ORF">QP433_08695</name>
</gene>
<evidence type="ECO:0000259" key="1">
    <source>
        <dbReference type="PROSITE" id="PS00125"/>
    </source>
</evidence>
<sequence length="245" mass="28831">MKLNSDKGVFVIGDIHGMYDEFEEMLSYWNRSKEQLVLIGDLMDRGYDSRQVLEKVWFLEKEYQAVVIRGNHESMLLNFLRSPYNFFNHYVINGGVTTLSQLLTISEEEIKRSDSRRYARLIKQRYPKLESWLRSLPYYVEYGNFIIVHAGIDLSLSDWRDTSDHDFMWLRDRFHHAENTTGKQIIFGHTPTMVLNQNFNNSKVWRYDRKWGIDGGLVFGGQLHGLSLSPNAVRDIHSVKIMEGR</sequence>
<dbReference type="AlphaFoldDB" id="A0AAJ1Q5H8"/>
<dbReference type="InterPro" id="IPR006186">
    <property type="entry name" value="Ser/Thr-sp_prot-phosphatase"/>
</dbReference>
<dbReference type="PANTHER" id="PTHR42850">
    <property type="entry name" value="METALLOPHOSPHOESTERASE"/>
    <property type="match status" value="1"/>
</dbReference>
<dbReference type="PANTHER" id="PTHR42850:SF4">
    <property type="entry name" value="ZINC-DEPENDENT ENDOPOLYPHOSPHATASE"/>
    <property type="match status" value="1"/>
</dbReference>
<dbReference type="EC" id="3.1.-.-" evidence="2"/>
<dbReference type="GO" id="GO:0008803">
    <property type="term" value="F:bis(5'-nucleosyl)-tetraphosphatase (symmetrical) activity"/>
    <property type="evidence" value="ECO:0007669"/>
    <property type="project" value="TreeGrafter"/>
</dbReference>
<keyword evidence="2" id="KW-0378">Hydrolase</keyword>
<dbReference type="InterPro" id="IPR050126">
    <property type="entry name" value="Ap4A_hydrolase"/>
</dbReference>
<dbReference type="GO" id="GO:0016791">
    <property type="term" value="F:phosphatase activity"/>
    <property type="evidence" value="ECO:0007669"/>
    <property type="project" value="TreeGrafter"/>
</dbReference>
<name>A0AAJ1Q5H8_9LACT</name>
<reference evidence="2" key="1">
    <citation type="submission" date="2023-05" db="EMBL/GenBank/DDBJ databases">
        <title>Cataloging the Phylogenetic Diversity of Human Bladder Bacteria.</title>
        <authorList>
            <person name="Du J."/>
        </authorList>
    </citation>
    <scope>NUCLEOTIDE SEQUENCE</scope>
    <source>
        <strain evidence="2">UMB1231</strain>
    </source>
</reference>
<dbReference type="CDD" id="cd00144">
    <property type="entry name" value="MPP_PPP_family"/>
    <property type="match status" value="1"/>
</dbReference>
<dbReference type="InterPro" id="IPR004843">
    <property type="entry name" value="Calcineurin-like_PHP"/>
</dbReference>
<proteinExistence type="predicted"/>
<organism evidence="2 3">
    <name type="scientific">Facklamia hominis</name>
    <dbReference type="NCBI Taxonomy" id="178214"/>
    <lineage>
        <taxon>Bacteria</taxon>
        <taxon>Bacillati</taxon>
        <taxon>Bacillota</taxon>
        <taxon>Bacilli</taxon>
        <taxon>Lactobacillales</taxon>
        <taxon>Aerococcaceae</taxon>
        <taxon>Facklamia</taxon>
    </lineage>
</organism>
<dbReference type="SUPFAM" id="SSF56300">
    <property type="entry name" value="Metallo-dependent phosphatases"/>
    <property type="match status" value="1"/>
</dbReference>